<feature type="transmembrane region" description="Helical" evidence="3">
    <location>
        <begin position="118"/>
        <end position="139"/>
    </location>
</feature>
<dbReference type="Proteomes" id="UP000002216">
    <property type="component" value="Chromosome"/>
</dbReference>
<dbReference type="Pfam" id="PF25876">
    <property type="entry name" value="HH_MFP_RND"/>
    <property type="match status" value="1"/>
</dbReference>
<keyword evidence="3" id="KW-0472">Membrane</keyword>
<dbReference type="PRINTS" id="PR01490">
    <property type="entry name" value="RTXTOXIND"/>
</dbReference>
<dbReference type="AlphaFoldDB" id="C7LPN4"/>
<feature type="domain" description="Multidrug resistance protein MdtA-like alpha-helical hairpin" evidence="4">
    <location>
        <begin position="229"/>
        <end position="290"/>
    </location>
</feature>
<dbReference type="eggNOG" id="COG0845">
    <property type="taxonomic scope" value="Bacteria"/>
</dbReference>
<dbReference type="RefSeq" id="WP_015774354.1">
    <property type="nucleotide sequence ID" value="NC_013173.1"/>
</dbReference>
<dbReference type="STRING" id="525897.Dbac_2179"/>
<sequence length="467" mass="48669">MTTTPPVIPPYTVTVTVTIPPPGTEPAIAAQVPPAHAPAASATPVADVAVAAPGEPAPVPTAAAAAPAAPEGKPSATAATPPVANASEAPAPAEKKPAPEASPEAAPATPQPQKWKKWLIPLGIAAVLVAAGLVAWQMLRPKGPGEGFISSNGRIEATEIDVSSKFSGRVQDILVADGDFVTAGQTLAHMQVQTLEAQRDEAQARYQQSLTLVASAEAQVAVRESDRHALQALVAQRMSELDAAQRRLARSETLAGEGASSDQELDDDRARVRSVQAAVVAAKAQVQAAQSAIMAARAQVAGARSTVDAAQATIDRIKVDIDDSALVAPRDGRVQYRIAQPGEVLAAGGKVLNLVDLGDVYMTFFVPETAAGKLALGSEVHIVLDAAPQYVIPATISFVASTAQFTPKTVETASERQKLMFRVKARIGRDLLEKNITQVKTGLPGMVWLKLDPQAQWPPELTAKVPQ</sequence>
<gene>
    <name evidence="5" type="ordered locus">Dbac_2179</name>
</gene>
<keyword evidence="6" id="KW-1185">Reference proteome</keyword>
<dbReference type="SUPFAM" id="SSF111369">
    <property type="entry name" value="HlyD-like secretion proteins"/>
    <property type="match status" value="2"/>
</dbReference>
<dbReference type="PANTHER" id="PTHR30438:SF2">
    <property type="entry name" value="MEMBRANE PROTEIN"/>
    <property type="match status" value="1"/>
</dbReference>
<feature type="compositionally biased region" description="Low complexity" evidence="2">
    <location>
        <begin position="26"/>
        <end position="70"/>
    </location>
</feature>
<dbReference type="PANTHER" id="PTHR30438">
    <property type="entry name" value="36 KDA ANTIGEN-RELATED"/>
    <property type="match status" value="1"/>
</dbReference>
<feature type="coiled-coil region" evidence="1">
    <location>
        <begin position="192"/>
        <end position="219"/>
    </location>
</feature>
<dbReference type="EMBL" id="CP001629">
    <property type="protein sequence ID" value="ACU90263.1"/>
    <property type="molecule type" value="Genomic_DNA"/>
</dbReference>
<feature type="region of interest" description="Disordered" evidence="2">
    <location>
        <begin position="20"/>
        <end position="112"/>
    </location>
</feature>
<proteinExistence type="predicted"/>
<keyword evidence="1" id="KW-0175">Coiled coil</keyword>
<dbReference type="Gene3D" id="1.10.287.470">
    <property type="entry name" value="Helix hairpin bin"/>
    <property type="match status" value="1"/>
</dbReference>
<keyword evidence="3" id="KW-1133">Transmembrane helix</keyword>
<evidence type="ECO:0000256" key="1">
    <source>
        <dbReference type="SAM" id="Coils"/>
    </source>
</evidence>
<accession>C7LPN4</accession>
<evidence type="ECO:0000313" key="5">
    <source>
        <dbReference type="EMBL" id="ACU90263.1"/>
    </source>
</evidence>
<protein>
    <submittedName>
        <fullName evidence="5">Secretion protein HlyD family protein</fullName>
    </submittedName>
</protein>
<feature type="compositionally biased region" description="Low complexity" evidence="2">
    <location>
        <begin position="99"/>
        <end position="112"/>
    </location>
</feature>
<evidence type="ECO:0000256" key="3">
    <source>
        <dbReference type="SAM" id="Phobius"/>
    </source>
</evidence>
<organism evidence="5 6">
    <name type="scientific">Desulfomicrobium baculatum (strain DSM 4028 / VKM B-1378 / X)</name>
    <name type="common">Desulfovibrio baculatus</name>
    <dbReference type="NCBI Taxonomy" id="525897"/>
    <lineage>
        <taxon>Bacteria</taxon>
        <taxon>Pseudomonadati</taxon>
        <taxon>Thermodesulfobacteriota</taxon>
        <taxon>Desulfovibrionia</taxon>
        <taxon>Desulfovibrionales</taxon>
        <taxon>Desulfomicrobiaceae</taxon>
        <taxon>Desulfomicrobium</taxon>
    </lineage>
</organism>
<dbReference type="KEGG" id="dba:Dbac_2179"/>
<evidence type="ECO:0000256" key="2">
    <source>
        <dbReference type="SAM" id="MobiDB-lite"/>
    </source>
</evidence>
<name>C7LPN4_DESBD</name>
<keyword evidence="3" id="KW-0812">Transmembrane</keyword>
<evidence type="ECO:0000313" key="6">
    <source>
        <dbReference type="Proteomes" id="UP000002216"/>
    </source>
</evidence>
<dbReference type="Gene3D" id="2.40.50.100">
    <property type="match status" value="1"/>
</dbReference>
<dbReference type="Gene3D" id="2.40.30.170">
    <property type="match status" value="1"/>
</dbReference>
<dbReference type="HOGENOM" id="CLU_018816_6_0_7"/>
<reference evidence="5 6" key="1">
    <citation type="journal article" date="2009" name="Stand. Genomic Sci.">
        <title>Complete genome sequence of Desulfomicrobium baculatum type strain (X).</title>
        <authorList>
            <person name="Copeland A."/>
            <person name="Spring S."/>
            <person name="Goker M."/>
            <person name="Schneider S."/>
            <person name="Lapidus A."/>
            <person name="Del Rio T.G."/>
            <person name="Tice H."/>
            <person name="Cheng J.F."/>
            <person name="Chen F."/>
            <person name="Nolan M."/>
            <person name="Bruce D."/>
            <person name="Goodwin L."/>
            <person name="Pitluck S."/>
            <person name="Ivanova N."/>
            <person name="Mavrommatis K."/>
            <person name="Ovchinnikova G."/>
            <person name="Pati A."/>
            <person name="Chen A."/>
            <person name="Palaniappan K."/>
            <person name="Land M."/>
            <person name="Hauser L."/>
            <person name="Chang Y.J."/>
            <person name="Jeffries C.C."/>
            <person name="Meincke L."/>
            <person name="Sims D."/>
            <person name="Brettin T."/>
            <person name="Detter J.C."/>
            <person name="Han C."/>
            <person name="Chain P."/>
            <person name="Bristow J."/>
            <person name="Eisen J.A."/>
            <person name="Markowitz V."/>
            <person name="Hugenholtz P."/>
            <person name="Kyrpides N.C."/>
            <person name="Klenk H.P."/>
            <person name="Lucas S."/>
        </authorList>
    </citation>
    <scope>NUCLEOTIDE SEQUENCE [LARGE SCALE GENOMIC DNA]</scope>
    <source>
        <strain evidence="6">DSM 4028 / VKM B-1378 / X</strain>
    </source>
</reference>
<dbReference type="InterPro" id="IPR058624">
    <property type="entry name" value="MdtA-like_HH"/>
</dbReference>
<evidence type="ECO:0000259" key="4">
    <source>
        <dbReference type="Pfam" id="PF25876"/>
    </source>
</evidence>
<dbReference type="GO" id="GO:0005886">
    <property type="term" value="C:plasma membrane"/>
    <property type="evidence" value="ECO:0007669"/>
    <property type="project" value="TreeGrafter"/>
</dbReference>
<dbReference type="OrthoDB" id="9778236at2"/>
<feature type="compositionally biased region" description="Low complexity" evidence="2">
    <location>
        <begin position="81"/>
        <end position="92"/>
    </location>
</feature>